<dbReference type="AlphaFoldDB" id="A0ABD4T676"/>
<dbReference type="PROSITE" id="PS50194">
    <property type="entry name" value="FILAMIN_REPEAT"/>
    <property type="match status" value="1"/>
</dbReference>
<feature type="transmembrane region" description="Helical" evidence="1">
    <location>
        <begin position="121"/>
        <end position="142"/>
    </location>
</feature>
<reference evidence="3 4" key="1">
    <citation type="journal article" date="2015" name="Genome Announc.">
        <title>Draft Genome Sequence of Filamentous Marine Cyanobacterium Lyngbya confervoides Strain BDU141951.</title>
        <authorList>
            <person name="Chandrababunaidu M.M."/>
            <person name="Sen D."/>
            <person name="Tripathy S."/>
        </authorList>
    </citation>
    <scope>NUCLEOTIDE SEQUENCE [LARGE SCALE GENOMIC DNA]</scope>
    <source>
        <strain evidence="3 4">BDU141951</strain>
    </source>
</reference>
<dbReference type="SUPFAM" id="SSF49478">
    <property type="entry name" value="Cna protein B-type domain"/>
    <property type="match status" value="1"/>
</dbReference>
<keyword evidence="4" id="KW-1185">Reference proteome</keyword>
<keyword evidence="1" id="KW-0472">Membrane</keyword>
<organism evidence="3 4">
    <name type="scientific">Lyngbya confervoides BDU141951</name>
    <dbReference type="NCBI Taxonomy" id="1574623"/>
    <lineage>
        <taxon>Bacteria</taxon>
        <taxon>Bacillati</taxon>
        <taxon>Cyanobacteriota</taxon>
        <taxon>Cyanophyceae</taxon>
        <taxon>Oscillatoriophycideae</taxon>
        <taxon>Oscillatoriales</taxon>
        <taxon>Microcoleaceae</taxon>
        <taxon>Lyngbya</taxon>
    </lineage>
</organism>
<accession>A0ABD4T676</accession>
<feature type="signal peptide" evidence="2">
    <location>
        <begin position="1"/>
        <end position="24"/>
    </location>
</feature>
<dbReference type="EMBL" id="JTHE03000091">
    <property type="protein sequence ID" value="MCM1984276.1"/>
    <property type="molecule type" value="Genomic_DNA"/>
</dbReference>
<evidence type="ECO:0000313" key="4">
    <source>
        <dbReference type="Proteomes" id="UP000031561"/>
    </source>
</evidence>
<keyword evidence="1" id="KW-1133">Transmembrane helix</keyword>
<dbReference type="Proteomes" id="UP000031561">
    <property type="component" value="Unassembled WGS sequence"/>
</dbReference>
<gene>
    <name evidence="3" type="ORF">QQ91_0015740</name>
</gene>
<proteinExistence type="predicted"/>
<name>A0ABD4T676_9CYAN</name>
<feature type="chain" id="PRO_5044752430" evidence="2">
    <location>
        <begin position="25"/>
        <end position="147"/>
    </location>
</feature>
<comment type="caution">
    <text evidence="3">The sequence shown here is derived from an EMBL/GenBank/DDBJ whole genome shotgun (WGS) entry which is preliminary data.</text>
</comment>
<evidence type="ECO:0000256" key="1">
    <source>
        <dbReference type="SAM" id="Phobius"/>
    </source>
</evidence>
<evidence type="ECO:0000313" key="3">
    <source>
        <dbReference type="EMBL" id="MCM1984276.1"/>
    </source>
</evidence>
<sequence>MRGVWLILGLIGLSTAAVSPAVQAHGAKLQTRTRLTVEVQATYDSGDPMKAAQVQVYSPQNPDSPYLKGTTDSQGVYRFVPPESGNWEVAVRQAGHGDITVIPVDLETSTVVDPSTDQLIVWQRMIIIGSVIWGCVGTALYFRRRQT</sequence>
<evidence type="ECO:0000256" key="2">
    <source>
        <dbReference type="SAM" id="SignalP"/>
    </source>
</evidence>
<dbReference type="InterPro" id="IPR017868">
    <property type="entry name" value="Filamin/ABP280_repeat-like"/>
</dbReference>
<dbReference type="RefSeq" id="WP_166276013.1">
    <property type="nucleotide sequence ID" value="NZ_JTHE03000091.1"/>
</dbReference>
<keyword evidence="1" id="KW-0812">Transmembrane</keyword>
<protein>
    <submittedName>
        <fullName evidence="3">Carboxypeptidase regulatory-like domain-containing protein</fullName>
    </submittedName>
</protein>
<keyword evidence="2" id="KW-0732">Signal</keyword>